<accession>A0ACD5VDD9</accession>
<keyword evidence="2" id="KW-1185">Reference proteome</keyword>
<sequence>MHHHLLPCRAMSLPLPLPPPPRMLGVSSGRIFAPLPPASLLQSRREVHVWYLCPDELNDDSQLKMYEELLSPAEKKCVIKKCCGKMLSCPVH</sequence>
<name>A0ACD5VDD9_AVESA</name>
<protein>
    <submittedName>
        <fullName evidence="1">Uncharacterized protein</fullName>
    </submittedName>
</protein>
<dbReference type="EnsemblPlants" id="AVESA.00010b.r2.2DG0403450.1">
    <property type="protein sequence ID" value="AVESA.00010b.r2.2DG0403450.1.CDS"/>
    <property type="gene ID" value="AVESA.00010b.r2.2DG0403450"/>
</dbReference>
<organism evidence="1 2">
    <name type="scientific">Avena sativa</name>
    <name type="common">Oat</name>
    <dbReference type="NCBI Taxonomy" id="4498"/>
    <lineage>
        <taxon>Eukaryota</taxon>
        <taxon>Viridiplantae</taxon>
        <taxon>Streptophyta</taxon>
        <taxon>Embryophyta</taxon>
        <taxon>Tracheophyta</taxon>
        <taxon>Spermatophyta</taxon>
        <taxon>Magnoliopsida</taxon>
        <taxon>Liliopsida</taxon>
        <taxon>Poales</taxon>
        <taxon>Poaceae</taxon>
        <taxon>BOP clade</taxon>
        <taxon>Pooideae</taxon>
        <taxon>Poodae</taxon>
        <taxon>Poeae</taxon>
        <taxon>Poeae Chloroplast Group 1 (Aveneae type)</taxon>
        <taxon>Aveninae</taxon>
        <taxon>Avena</taxon>
    </lineage>
</organism>
<proteinExistence type="predicted"/>
<evidence type="ECO:0000313" key="2">
    <source>
        <dbReference type="Proteomes" id="UP001732700"/>
    </source>
</evidence>
<reference evidence="1" key="1">
    <citation type="submission" date="2021-05" db="EMBL/GenBank/DDBJ databases">
        <authorList>
            <person name="Scholz U."/>
            <person name="Mascher M."/>
            <person name="Fiebig A."/>
        </authorList>
    </citation>
    <scope>NUCLEOTIDE SEQUENCE [LARGE SCALE GENOMIC DNA]</scope>
</reference>
<evidence type="ECO:0000313" key="1">
    <source>
        <dbReference type="EnsemblPlants" id="AVESA.00010b.r2.2DG0403450.1.CDS"/>
    </source>
</evidence>
<reference evidence="1" key="2">
    <citation type="submission" date="2025-09" db="UniProtKB">
        <authorList>
            <consortium name="EnsemblPlants"/>
        </authorList>
    </citation>
    <scope>IDENTIFICATION</scope>
</reference>
<dbReference type="Proteomes" id="UP001732700">
    <property type="component" value="Chromosome 2D"/>
</dbReference>